<accession>A0A841I6A8</accession>
<comment type="caution">
    <text evidence="1">The sequence shown here is derived from an EMBL/GenBank/DDBJ whole genome shotgun (WGS) entry which is preliminary data.</text>
</comment>
<dbReference type="Gene3D" id="3.30.70.1200">
    <property type="entry name" value="Crispr-associated protein, domain 1"/>
    <property type="match status" value="1"/>
</dbReference>
<protein>
    <submittedName>
        <fullName evidence="1">CRISPR system Cascade subunit CasE</fullName>
    </submittedName>
</protein>
<dbReference type="Gene3D" id="3.30.70.1210">
    <property type="entry name" value="Crispr-associated protein, domain 2"/>
    <property type="match status" value="1"/>
</dbReference>
<dbReference type="InterPro" id="IPR010179">
    <property type="entry name" value="CRISPR-assoc_prot_Cse3"/>
</dbReference>
<dbReference type="NCBIfam" id="TIGR01907">
    <property type="entry name" value="casE_Cse3"/>
    <property type="match status" value="1"/>
</dbReference>
<dbReference type="SUPFAM" id="SSF117987">
    <property type="entry name" value="CRISPR-associated protein"/>
    <property type="match status" value="2"/>
</dbReference>
<dbReference type="CDD" id="cd09727">
    <property type="entry name" value="Cas6_I-E"/>
    <property type="match status" value="1"/>
</dbReference>
<gene>
    <name evidence="1" type="ORF">HNR42_003473</name>
</gene>
<sequence length="208" mass="23054">MYLSRLILNARSRQVQQDLRNAYDLHRTLCFAWADDGEALPPHERVLWRPDGEHPPALLVQSRAAPDWGRLLTRHPGYLETFQTTHLGADKLAALTRQGGIYRFRLRANPSVKKAGKRYGLYSAPAQANWLLRQAESAGVELLEFRIAGSERFRASKGSSTPRLTLCAATFEGHLRVTDPQRLRPALEGGVGHGKAFGLGLLSLAPAP</sequence>
<dbReference type="AlphaFoldDB" id="A0A841I6A8"/>
<organism evidence="1 2">
    <name type="scientific">Deinobacterium chartae</name>
    <dbReference type="NCBI Taxonomy" id="521158"/>
    <lineage>
        <taxon>Bacteria</taxon>
        <taxon>Thermotogati</taxon>
        <taxon>Deinococcota</taxon>
        <taxon>Deinococci</taxon>
        <taxon>Deinococcales</taxon>
        <taxon>Deinococcaceae</taxon>
        <taxon>Deinobacterium</taxon>
    </lineage>
</organism>
<dbReference type="Pfam" id="PF08798">
    <property type="entry name" value="CRISPR_assoc"/>
    <property type="match status" value="1"/>
</dbReference>
<dbReference type="RefSeq" id="WP_183988745.1">
    <property type="nucleotide sequence ID" value="NZ_JACHHG010000019.1"/>
</dbReference>
<name>A0A841I6A8_9DEIO</name>
<evidence type="ECO:0000313" key="1">
    <source>
        <dbReference type="EMBL" id="MBB6100008.1"/>
    </source>
</evidence>
<proteinExistence type="predicted"/>
<dbReference type="SMART" id="SM01101">
    <property type="entry name" value="CRISPR_assoc"/>
    <property type="match status" value="1"/>
</dbReference>
<dbReference type="Proteomes" id="UP000569951">
    <property type="component" value="Unassembled WGS sequence"/>
</dbReference>
<evidence type="ECO:0000313" key="2">
    <source>
        <dbReference type="Proteomes" id="UP000569951"/>
    </source>
</evidence>
<dbReference type="EMBL" id="JACHHG010000019">
    <property type="protein sequence ID" value="MBB6100008.1"/>
    <property type="molecule type" value="Genomic_DNA"/>
</dbReference>
<keyword evidence="2" id="KW-1185">Reference proteome</keyword>
<reference evidence="1 2" key="1">
    <citation type="submission" date="2020-08" db="EMBL/GenBank/DDBJ databases">
        <title>Genomic Encyclopedia of Type Strains, Phase IV (KMG-IV): sequencing the most valuable type-strain genomes for metagenomic binning, comparative biology and taxonomic classification.</title>
        <authorList>
            <person name="Goeker M."/>
        </authorList>
    </citation>
    <scope>NUCLEOTIDE SEQUENCE [LARGE SCALE GENOMIC DNA]</scope>
    <source>
        <strain evidence="1 2">DSM 21458</strain>
    </source>
</reference>